<feature type="region of interest" description="Disordered" evidence="1">
    <location>
        <begin position="96"/>
        <end position="120"/>
    </location>
</feature>
<gene>
    <name evidence="2" type="ORF">HHI36_005065</name>
</gene>
<dbReference type="Proteomes" id="UP001516400">
    <property type="component" value="Unassembled WGS sequence"/>
</dbReference>
<keyword evidence="3" id="KW-1185">Reference proteome</keyword>
<protein>
    <submittedName>
        <fullName evidence="2">Uncharacterized protein</fullName>
    </submittedName>
</protein>
<proteinExistence type="predicted"/>
<organism evidence="2 3">
    <name type="scientific">Cryptolaemus montrouzieri</name>
    <dbReference type="NCBI Taxonomy" id="559131"/>
    <lineage>
        <taxon>Eukaryota</taxon>
        <taxon>Metazoa</taxon>
        <taxon>Ecdysozoa</taxon>
        <taxon>Arthropoda</taxon>
        <taxon>Hexapoda</taxon>
        <taxon>Insecta</taxon>
        <taxon>Pterygota</taxon>
        <taxon>Neoptera</taxon>
        <taxon>Endopterygota</taxon>
        <taxon>Coleoptera</taxon>
        <taxon>Polyphaga</taxon>
        <taxon>Cucujiformia</taxon>
        <taxon>Coccinelloidea</taxon>
        <taxon>Coccinellidae</taxon>
        <taxon>Scymninae</taxon>
        <taxon>Scymnini</taxon>
        <taxon>Cryptolaemus</taxon>
    </lineage>
</organism>
<dbReference type="Pfam" id="PF11901">
    <property type="entry name" value="DM9"/>
    <property type="match status" value="1"/>
</dbReference>
<evidence type="ECO:0000313" key="2">
    <source>
        <dbReference type="EMBL" id="KAL3281860.1"/>
    </source>
</evidence>
<reference evidence="2 3" key="1">
    <citation type="journal article" date="2021" name="BMC Biol.">
        <title>Horizontally acquired antibacterial genes associated with adaptive radiation of ladybird beetles.</title>
        <authorList>
            <person name="Li H.S."/>
            <person name="Tang X.F."/>
            <person name="Huang Y.H."/>
            <person name="Xu Z.Y."/>
            <person name="Chen M.L."/>
            <person name="Du X.Y."/>
            <person name="Qiu B.Y."/>
            <person name="Chen P.T."/>
            <person name="Zhang W."/>
            <person name="Slipinski A."/>
            <person name="Escalona H.E."/>
            <person name="Waterhouse R.M."/>
            <person name="Zwick A."/>
            <person name="Pang H."/>
        </authorList>
    </citation>
    <scope>NUCLEOTIDE SEQUENCE [LARGE SCALE GENOMIC DNA]</scope>
    <source>
        <strain evidence="2">SYSU2018</strain>
    </source>
</reference>
<comment type="caution">
    <text evidence="2">The sequence shown here is derived from an EMBL/GenBank/DDBJ whole genome shotgun (WGS) entry which is preliminary data.</text>
</comment>
<dbReference type="AlphaFoldDB" id="A0ABD2NTA3"/>
<sequence length="274" mass="31877">MPANYQSQRSYAWKECDDFQIPDDSVWFGKDDDGSDIYCGKAIDDGQEVPAKIIPARRECRVRCDNGEKTVTNCRKVLICGRSKDHCRCRRRSDDCCRTDCDSCSSSSESEDENNVHSKTTSSSANECRLLVKNVKSRSNSTTVTVKKNKKKSHKKKHRRECWDEQRTRVVPKVTYEPVVRYEPKVTMERKVRYENETYTTRVCADRSCCEPCRNRRESCDSRESSVDVCRSDRKCREALICERSCQPCVVEKEERCIRPERCDSPPRSRGKCW</sequence>
<name>A0ABD2NTA3_9CUCU</name>
<evidence type="ECO:0000313" key="3">
    <source>
        <dbReference type="Proteomes" id="UP001516400"/>
    </source>
</evidence>
<evidence type="ECO:0000256" key="1">
    <source>
        <dbReference type="SAM" id="MobiDB-lite"/>
    </source>
</evidence>
<accession>A0ABD2NTA3</accession>
<dbReference type="EMBL" id="JABFTP020000144">
    <property type="protein sequence ID" value="KAL3281860.1"/>
    <property type="molecule type" value="Genomic_DNA"/>
</dbReference>
<dbReference type="InterPro" id="IPR006616">
    <property type="entry name" value="DM9_repeat"/>
</dbReference>